<sequence>MIRFLGLAAATAMLASCGGSGGTNGGATTISGAGATFPASIYQKWSEGYRQATKVGLNYQAIGSGGGIKQIKAGTVDFGASDKPLKPGELQKAGLYQFPTVIGGVVPVLNVEGLKPGQLKLTGALLADIYLGKVKSWNDPAIVSINPGVPLPAKPITVVHRSDGSGTTFLFTTYLSGQSPEWAQKAGASDSIAWPTGLAGKGNDGVAAFVKQTAGSIGYVEYAYAKQNGASYAQMQNKAGSFVAPDAASFAAAAEGADWAKAPGNYLLLLDQPGANAWPITGATFILLHKQQQDPKTVQAVLKFFDWAYANGDAAAAKLDYVPLPASVKDLVRKQWASEITAGRKPVWPVK</sequence>
<dbReference type="PROSITE" id="PS51257">
    <property type="entry name" value="PROKAR_LIPOPROTEIN"/>
    <property type="match status" value="1"/>
</dbReference>
<evidence type="ECO:0000313" key="10">
    <source>
        <dbReference type="EMBL" id="GAO37899.1"/>
    </source>
</evidence>
<dbReference type="AlphaFoldDB" id="A0A0E9MK41"/>
<dbReference type="PIRSF" id="PIRSF002756">
    <property type="entry name" value="PstS"/>
    <property type="match status" value="1"/>
</dbReference>
<accession>A0A0E9MK41</accession>
<keyword evidence="6 7" id="KW-0592">Phosphate transport</keyword>
<organism evidence="10 11">
    <name type="scientific">Sphingomonas changbaiensis NBRC 104936</name>
    <dbReference type="NCBI Taxonomy" id="1219043"/>
    <lineage>
        <taxon>Bacteria</taxon>
        <taxon>Pseudomonadati</taxon>
        <taxon>Pseudomonadota</taxon>
        <taxon>Alphaproteobacteria</taxon>
        <taxon>Sphingomonadales</taxon>
        <taxon>Sphingomonadaceae</taxon>
        <taxon>Sphingomonas</taxon>
    </lineage>
</organism>
<dbReference type="GO" id="GO:0035435">
    <property type="term" value="P:phosphate ion transmembrane transport"/>
    <property type="evidence" value="ECO:0007669"/>
    <property type="project" value="InterPro"/>
</dbReference>
<keyword evidence="8" id="KW-0732">Signal</keyword>
<dbReference type="EMBL" id="BBWU01000001">
    <property type="protein sequence ID" value="GAO37899.1"/>
    <property type="molecule type" value="Genomic_DNA"/>
</dbReference>
<dbReference type="GO" id="GO:0043190">
    <property type="term" value="C:ATP-binding cassette (ABC) transporter complex"/>
    <property type="evidence" value="ECO:0007669"/>
    <property type="project" value="InterPro"/>
</dbReference>
<dbReference type="STRING" id="1219043.SCH01S_01_00620"/>
<evidence type="ECO:0000256" key="7">
    <source>
        <dbReference type="PIRNR" id="PIRNR002756"/>
    </source>
</evidence>
<keyword evidence="5 7" id="KW-0813">Transport</keyword>
<evidence type="ECO:0000256" key="5">
    <source>
        <dbReference type="ARBA" id="ARBA00022448"/>
    </source>
</evidence>
<evidence type="ECO:0000256" key="2">
    <source>
        <dbReference type="ARBA" id="ARBA00008725"/>
    </source>
</evidence>
<evidence type="ECO:0000313" key="11">
    <source>
        <dbReference type="Proteomes" id="UP000033202"/>
    </source>
</evidence>
<dbReference type="NCBIfam" id="TIGR00975">
    <property type="entry name" value="3a0107s03"/>
    <property type="match status" value="1"/>
</dbReference>
<evidence type="ECO:0000256" key="1">
    <source>
        <dbReference type="ARBA" id="ARBA00002841"/>
    </source>
</evidence>
<dbReference type="Gene3D" id="3.40.190.10">
    <property type="entry name" value="Periplasmic binding protein-like II"/>
    <property type="match status" value="2"/>
</dbReference>
<evidence type="ECO:0000256" key="4">
    <source>
        <dbReference type="ARBA" id="ARBA00021889"/>
    </source>
</evidence>
<keyword evidence="11" id="KW-1185">Reference proteome</keyword>
<dbReference type="RefSeq" id="WP_046346752.1">
    <property type="nucleotide sequence ID" value="NZ_BBWU01000001.1"/>
</dbReference>
<comment type="similarity">
    <text evidence="2 7">Belongs to the PstS family.</text>
</comment>
<dbReference type="OrthoDB" id="9801510at2"/>
<reference evidence="10 11" key="1">
    <citation type="submission" date="2015-04" db="EMBL/GenBank/DDBJ databases">
        <title>Whole genome shotgun sequence of Sphingomonas changbaiensis NBRC 104936.</title>
        <authorList>
            <person name="Katano-Makiyama Y."/>
            <person name="Hosoyama A."/>
            <person name="Hashimoto M."/>
            <person name="Noguchi M."/>
            <person name="Tsuchikane K."/>
            <person name="Ohji S."/>
            <person name="Yamazoe A."/>
            <person name="Ichikawa N."/>
            <person name="Kimura A."/>
            <person name="Fujita N."/>
        </authorList>
    </citation>
    <scope>NUCLEOTIDE SEQUENCE [LARGE SCALE GENOMIC DNA]</scope>
    <source>
        <strain evidence="10 11">NBRC 104936</strain>
    </source>
</reference>
<dbReference type="CDD" id="cd13565">
    <property type="entry name" value="PBP2_PstS"/>
    <property type="match status" value="1"/>
</dbReference>
<dbReference type="InterPro" id="IPR050962">
    <property type="entry name" value="Phosphate-bind_PstS"/>
</dbReference>
<gene>
    <name evidence="10" type="primary">pstS</name>
    <name evidence="10" type="ORF">SCH01S_01_00620</name>
</gene>
<dbReference type="Pfam" id="PF12849">
    <property type="entry name" value="PBP_like_2"/>
    <property type="match status" value="1"/>
</dbReference>
<dbReference type="PANTHER" id="PTHR42996:SF1">
    <property type="entry name" value="PHOSPHATE-BINDING PROTEIN PSTS"/>
    <property type="match status" value="1"/>
</dbReference>
<evidence type="ECO:0000256" key="8">
    <source>
        <dbReference type="SAM" id="SignalP"/>
    </source>
</evidence>
<dbReference type="InterPro" id="IPR024370">
    <property type="entry name" value="PBP_domain"/>
</dbReference>
<evidence type="ECO:0000256" key="3">
    <source>
        <dbReference type="ARBA" id="ARBA00011529"/>
    </source>
</evidence>
<evidence type="ECO:0000256" key="6">
    <source>
        <dbReference type="ARBA" id="ARBA00022592"/>
    </source>
</evidence>
<evidence type="ECO:0000259" key="9">
    <source>
        <dbReference type="Pfam" id="PF12849"/>
    </source>
</evidence>
<comment type="caution">
    <text evidence="10">The sequence shown here is derived from an EMBL/GenBank/DDBJ whole genome shotgun (WGS) entry which is preliminary data.</text>
</comment>
<feature type="chain" id="PRO_5002429412" description="Phosphate-binding protein PstS" evidence="8">
    <location>
        <begin position="22"/>
        <end position="351"/>
    </location>
</feature>
<comment type="function">
    <text evidence="1 7">Part of the ABC transporter complex PstSACB involved in phosphate import.</text>
</comment>
<proteinExistence type="inferred from homology"/>
<feature type="signal peptide" evidence="8">
    <location>
        <begin position="1"/>
        <end position="21"/>
    </location>
</feature>
<dbReference type="InterPro" id="IPR005673">
    <property type="entry name" value="ABC_phos-bd_PstS"/>
</dbReference>
<dbReference type="GO" id="GO:0042301">
    <property type="term" value="F:phosphate ion binding"/>
    <property type="evidence" value="ECO:0007669"/>
    <property type="project" value="InterPro"/>
</dbReference>
<protein>
    <recommendedName>
        <fullName evidence="4 7">Phosphate-binding protein PstS</fullName>
    </recommendedName>
</protein>
<dbReference type="SUPFAM" id="SSF53850">
    <property type="entry name" value="Periplasmic binding protein-like II"/>
    <property type="match status" value="1"/>
</dbReference>
<feature type="domain" description="PBP" evidence="9">
    <location>
        <begin position="24"/>
        <end position="308"/>
    </location>
</feature>
<dbReference type="PANTHER" id="PTHR42996">
    <property type="entry name" value="PHOSPHATE-BINDING PROTEIN PSTS"/>
    <property type="match status" value="1"/>
</dbReference>
<name>A0A0E9MK41_9SPHN</name>
<dbReference type="Proteomes" id="UP000033202">
    <property type="component" value="Unassembled WGS sequence"/>
</dbReference>
<comment type="subunit">
    <text evidence="3 7">The complex is composed of two ATP-binding proteins (PstB), two transmembrane proteins (PstC and PstA) and a solute-binding protein (PstS).</text>
</comment>
<dbReference type="NCBIfam" id="NF008171">
    <property type="entry name" value="PRK10918.1"/>
    <property type="match status" value="1"/>
</dbReference>